<protein>
    <submittedName>
        <fullName evidence="2">DEHA2E15906p</fullName>
    </submittedName>
</protein>
<reference evidence="2 3" key="1">
    <citation type="journal article" date="2004" name="Nature">
        <title>Genome evolution in yeasts.</title>
        <authorList>
            <consortium name="Genolevures"/>
            <person name="Dujon B."/>
            <person name="Sherman D."/>
            <person name="Fischer G."/>
            <person name="Durrens P."/>
            <person name="Casaregola S."/>
            <person name="Lafontaine I."/>
            <person name="de Montigny J."/>
            <person name="Marck C."/>
            <person name="Neuveglise C."/>
            <person name="Talla E."/>
            <person name="Goffard N."/>
            <person name="Frangeul L."/>
            <person name="Aigle M."/>
            <person name="Anthouard V."/>
            <person name="Babour A."/>
            <person name="Barbe V."/>
            <person name="Barnay S."/>
            <person name="Blanchin S."/>
            <person name="Beckerich J.M."/>
            <person name="Beyne E."/>
            <person name="Bleykasten C."/>
            <person name="Boisrame A."/>
            <person name="Boyer J."/>
            <person name="Cattolico L."/>
            <person name="Confanioleri F."/>
            <person name="de Daruvar A."/>
            <person name="Despons L."/>
            <person name="Fabre E."/>
            <person name="Fairhead C."/>
            <person name="Ferry-Dumazet H."/>
            <person name="Groppi A."/>
            <person name="Hantraye F."/>
            <person name="Hennequin C."/>
            <person name="Jauniaux N."/>
            <person name="Joyet P."/>
            <person name="Kachouri R."/>
            <person name="Kerrest A."/>
            <person name="Koszul R."/>
            <person name="Lemaire M."/>
            <person name="Lesur I."/>
            <person name="Ma L."/>
            <person name="Muller H."/>
            <person name="Nicaud J.M."/>
            <person name="Nikolski M."/>
            <person name="Oztas S."/>
            <person name="Ozier-Kalogeropoulos O."/>
            <person name="Pellenz S."/>
            <person name="Potier S."/>
            <person name="Richard G.F."/>
            <person name="Straub M.L."/>
            <person name="Suleau A."/>
            <person name="Swennene D."/>
            <person name="Tekaia F."/>
            <person name="Wesolowski-Louvel M."/>
            <person name="Westhof E."/>
            <person name="Wirth B."/>
            <person name="Zeniou-Meyer M."/>
            <person name="Zivanovic I."/>
            <person name="Bolotin-Fukuhara M."/>
            <person name="Thierry A."/>
            <person name="Bouchier C."/>
            <person name="Caudron B."/>
            <person name="Scarpelli C."/>
            <person name="Gaillardin C."/>
            <person name="Weissenbach J."/>
            <person name="Wincker P."/>
            <person name="Souciet J.L."/>
        </authorList>
    </citation>
    <scope>NUCLEOTIDE SEQUENCE [LARGE SCALE GENOMIC DNA]</scope>
    <source>
        <strain evidence="3">ATCC 36239 / CBS 767 / BCRC 21394 / JCM 1990 / NBRC 0083 / IGC 2968</strain>
    </source>
</reference>
<keyword evidence="1" id="KW-1133">Transmembrane helix</keyword>
<evidence type="ECO:0000313" key="2">
    <source>
        <dbReference type="EMBL" id="CAG88247.2"/>
    </source>
</evidence>
<evidence type="ECO:0000256" key="1">
    <source>
        <dbReference type="SAM" id="Phobius"/>
    </source>
</evidence>
<proteinExistence type="predicted"/>
<evidence type="ECO:0000313" key="3">
    <source>
        <dbReference type="Proteomes" id="UP000000599"/>
    </source>
</evidence>
<dbReference type="HOGENOM" id="CLU_1994030_0_0_1"/>
<dbReference type="InParanoid" id="Q6BP76"/>
<dbReference type="VEuPathDB" id="FungiDB:DEHA2E15906g"/>
<keyword evidence="1" id="KW-0472">Membrane</keyword>
<dbReference type="AlphaFoldDB" id="Q6BP76"/>
<sequence>MSDSTSSASPIARPKRSNPPFLSIEMIKEHVTPKMVKDIKFTISGSIVMILILFHYAWIMKRLLINPYLSMSWIIAYFLIFGSNVLFLGYVLLFVLYPIIYKEEVEQEKMDRNKKEE</sequence>
<keyword evidence="1" id="KW-0812">Transmembrane</keyword>
<dbReference type="eggNOG" id="ENOG502T62J">
    <property type="taxonomic scope" value="Eukaryota"/>
</dbReference>
<dbReference type="KEGG" id="dha:DEHA2E15906g"/>
<accession>Q6BP76</accession>
<keyword evidence="3" id="KW-1185">Reference proteome</keyword>
<dbReference type="OMA" id="TIHIFHY"/>
<dbReference type="OrthoDB" id="4093584at2759"/>
<dbReference type="RefSeq" id="XP_459994.2">
    <property type="nucleotide sequence ID" value="XM_459994.1"/>
</dbReference>
<gene>
    <name evidence="2" type="ordered locus">DEHA2E15906g</name>
</gene>
<dbReference type="EMBL" id="CR382137">
    <property type="protein sequence ID" value="CAG88247.2"/>
    <property type="molecule type" value="Genomic_DNA"/>
</dbReference>
<dbReference type="GeneID" id="2902516"/>
<dbReference type="Proteomes" id="UP000000599">
    <property type="component" value="Chromosome E"/>
</dbReference>
<feature type="transmembrane region" description="Helical" evidence="1">
    <location>
        <begin position="71"/>
        <end position="100"/>
    </location>
</feature>
<name>Q6BP76_DEBHA</name>
<feature type="transmembrane region" description="Helical" evidence="1">
    <location>
        <begin position="41"/>
        <end position="59"/>
    </location>
</feature>
<organism evidence="2 3">
    <name type="scientific">Debaryomyces hansenii (strain ATCC 36239 / CBS 767 / BCRC 21394 / JCM 1990 / NBRC 0083 / IGC 2968)</name>
    <name type="common">Yeast</name>
    <name type="synonym">Torulaspora hansenii</name>
    <dbReference type="NCBI Taxonomy" id="284592"/>
    <lineage>
        <taxon>Eukaryota</taxon>
        <taxon>Fungi</taxon>
        <taxon>Dikarya</taxon>
        <taxon>Ascomycota</taxon>
        <taxon>Saccharomycotina</taxon>
        <taxon>Pichiomycetes</taxon>
        <taxon>Debaryomycetaceae</taxon>
        <taxon>Debaryomyces</taxon>
    </lineage>
</organism>